<feature type="domain" description="SLC26A/SulP transporter" evidence="7">
    <location>
        <begin position="371"/>
        <end position="672"/>
    </location>
</feature>
<dbReference type="Gene3D" id="3.30.750.24">
    <property type="entry name" value="STAS domain"/>
    <property type="match status" value="1"/>
</dbReference>
<dbReference type="CDD" id="cd07042">
    <property type="entry name" value="STAS_SulP_like_sulfate_transporter"/>
    <property type="match status" value="1"/>
</dbReference>
<feature type="transmembrane region" description="Helical" evidence="6">
    <location>
        <begin position="604"/>
        <end position="627"/>
    </location>
</feature>
<keyword evidence="2 6" id="KW-0812">Transmembrane</keyword>
<feature type="transmembrane region" description="Helical" evidence="6">
    <location>
        <begin position="574"/>
        <end position="592"/>
    </location>
</feature>
<feature type="transmembrane region" description="Helical" evidence="6">
    <location>
        <begin position="540"/>
        <end position="562"/>
    </location>
</feature>
<proteinExistence type="predicted"/>
<keyword evidence="4 6" id="KW-0472">Membrane</keyword>
<feature type="domain" description="SLC26A/SulP transporter" evidence="7">
    <location>
        <begin position="250"/>
        <end position="347"/>
    </location>
</feature>
<name>A0A7R9ARQ0_TIMSH</name>
<dbReference type="InterPro" id="IPR001902">
    <property type="entry name" value="SLC26A/SulP_fam"/>
</dbReference>
<evidence type="ECO:0000256" key="2">
    <source>
        <dbReference type="ARBA" id="ARBA00022692"/>
    </source>
</evidence>
<feature type="region of interest" description="Disordered" evidence="5">
    <location>
        <begin position="174"/>
        <end position="203"/>
    </location>
</feature>
<evidence type="ECO:0000256" key="4">
    <source>
        <dbReference type="ARBA" id="ARBA00023136"/>
    </source>
</evidence>
<organism evidence="8">
    <name type="scientific">Timema shepardi</name>
    <name type="common">Walking stick</name>
    <dbReference type="NCBI Taxonomy" id="629360"/>
    <lineage>
        <taxon>Eukaryota</taxon>
        <taxon>Metazoa</taxon>
        <taxon>Ecdysozoa</taxon>
        <taxon>Arthropoda</taxon>
        <taxon>Hexapoda</taxon>
        <taxon>Insecta</taxon>
        <taxon>Pterygota</taxon>
        <taxon>Neoptera</taxon>
        <taxon>Polyneoptera</taxon>
        <taxon>Phasmatodea</taxon>
        <taxon>Timematodea</taxon>
        <taxon>Timematoidea</taxon>
        <taxon>Timematidae</taxon>
        <taxon>Timema</taxon>
    </lineage>
</organism>
<accession>A0A7R9ARQ0</accession>
<evidence type="ECO:0000256" key="6">
    <source>
        <dbReference type="SAM" id="Phobius"/>
    </source>
</evidence>
<dbReference type="GO" id="GO:0016020">
    <property type="term" value="C:membrane"/>
    <property type="evidence" value="ECO:0007669"/>
    <property type="project" value="UniProtKB-SubCell"/>
</dbReference>
<protein>
    <recommendedName>
        <fullName evidence="7">SLC26A/SulP transporter domain-containing protein</fullName>
    </recommendedName>
</protein>
<dbReference type="InterPro" id="IPR011547">
    <property type="entry name" value="SLC26A/SulP_dom"/>
</dbReference>
<feature type="compositionally biased region" description="Basic and acidic residues" evidence="5">
    <location>
        <begin position="58"/>
        <end position="85"/>
    </location>
</feature>
<keyword evidence="3 6" id="KW-1133">Transmembrane helix</keyword>
<evidence type="ECO:0000313" key="8">
    <source>
        <dbReference type="EMBL" id="CAD7259327.1"/>
    </source>
</evidence>
<evidence type="ECO:0000259" key="7">
    <source>
        <dbReference type="Pfam" id="PF00916"/>
    </source>
</evidence>
<dbReference type="InterPro" id="IPR036513">
    <property type="entry name" value="STAS_dom_sf"/>
</dbReference>
<feature type="transmembrane region" description="Helical" evidence="6">
    <location>
        <begin position="469"/>
        <end position="496"/>
    </location>
</feature>
<feature type="transmembrane region" description="Helical" evidence="6">
    <location>
        <begin position="639"/>
        <end position="656"/>
    </location>
</feature>
<dbReference type="GO" id="GO:0055085">
    <property type="term" value="P:transmembrane transport"/>
    <property type="evidence" value="ECO:0007669"/>
    <property type="project" value="InterPro"/>
</dbReference>
<evidence type="ECO:0000256" key="1">
    <source>
        <dbReference type="ARBA" id="ARBA00004141"/>
    </source>
</evidence>
<feature type="transmembrane region" description="Helical" evidence="6">
    <location>
        <begin position="376"/>
        <end position="398"/>
    </location>
</feature>
<dbReference type="PANTHER" id="PTHR11814">
    <property type="entry name" value="SULFATE TRANSPORTER"/>
    <property type="match status" value="1"/>
</dbReference>
<dbReference type="AlphaFoldDB" id="A0A7R9ARQ0"/>
<sequence length="852" mass="92957">MQGQGSVEEVSEDGLKSKRLPSQGLQESKILPSQGLQESKSLPSQSLQEKQEITIPEPSREQEITVPRPSREQEITVPRPSKEQELTVPGPSREQELTVPGPSREQESDNPDLLDPLANALVVLSSTAEDGEIEVRISFGKRFVTKLFTYAYTIINLVFVDSYDIVTLRFRGRGSAQNSNGSVAVSLPPPADPSNPRDGEKSAWYSRANHDERMRRVVDRARRGCTKKLLYKRIPVLTWLPQYNLSVAASDLVAGFTVGLTVIPQAIAYANVAGLPPQYGLYSSFMACFVYTIFGSCKDSPVGPTAIAAILTRENLHGLGPEFAVLMCFLCGCVVMLMGILQLGRYTLHYCLIQRFSTWGPGPQIHGGSRGLLRGFLIDFISGPVSVGFTSAAAIIIATTQIKDLLGLSFPGSKFLDVWEQLFEHISETRLWDTLLGFACMAILLLLRKAKDIPVGPADTNKRTTLQKVLGQMLWLISTGRNILVVVVCAVMAYTFKLHDVEPFLLTGYVKPGLPPFQPPPFTATVGNTTYSFLDMTSSLGSALFVVPLLAILENVALAKVFSDGRAIDATQEMLAIGACNILSSFVSSMPVSGALSRGAVNHASGVATTFGGIYTGILVILSLYLFTPYFAYIPKASLAAVIVAAVVFMVEFHVVKPMWRTKKLDLIPAIATFLSCLFIRLELGIVIGIGINILFLLYASARPSVNVEKVTSSSGCEYLLITPDRSLVFPSVEYVRNLVTKAGMKEGSSCTPVVIDSRHIQGADFTAAKGIKSLIEDFVKRNQPILFYNLKPSVVEVFQGVQPKEFKHCHNEAELNELLKGKFSRQVPVTILIKMSSSSSDEETGTFSNTG</sequence>
<feature type="region of interest" description="Disordered" evidence="5">
    <location>
        <begin position="1"/>
        <end position="113"/>
    </location>
</feature>
<evidence type="ECO:0000256" key="3">
    <source>
        <dbReference type="ARBA" id="ARBA00022989"/>
    </source>
</evidence>
<comment type="subcellular location">
    <subcellularLocation>
        <location evidence="1">Membrane</location>
        <topology evidence="1">Multi-pass membrane protein</topology>
    </subcellularLocation>
</comment>
<evidence type="ECO:0000256" key="5">
    <source>
        <dbReference type="SAM" id="MobiDB-lite"/>
    </source>
</evidence>
<dbReference type="EMBL" id="OC001179">
    <property type="protein sequence ID" value="CAD7259327.1"/>
    <property type="molecule type" value="Genomic_DNA"/>
</dbReference>
<reference evidence="8" key="1">
    <citation type="submission" date="2020-11" db="EMBL/GenBank/DDBJ databases">
        <authorList>
            <person name="Tran Van P."/>
        </authorList>
    </citation>
    <scope>NUCLEOTIDE SEQUENCE</scope>
</reference>
<feature type="transmembrane region" description="Helical" evidence="6">
    <location>
        <begin position="323"/>
        <end position="344"/>
    </location>
</feature>
<feature type="transmembrane region" description="Helical" evidence="6">
    <location>
        <begin position="668"/>
        <end position="700"/>
    </location>
</feature>
<feature type="compositionally biased region" description="Polar residues" evidence="5">
    <location>
        <begin position="34"/>
        <end position="48"/>
    </location>
</feature>
<gene>
    <name evidence="8" type="ORF">TSIB3V08_LOCUS3533</name>
</gene>
<dbReference type="Pfam" id="PF00916">
    <property type="entry name" value="Sulfate_transp"/>
    <property type="match status" value="2"/>
</dbReference>
<feature type="transmembrane region" description="Helical" evidence="6">
    <location>
        <begin position="431"/>
        <end position="448"/>
    </location>
</feature>